<evidence type="ECO:0000313" key="1">
    <source>
        <dbReference type="EMBL" id="CAA7016431.1"/>
    </source>
</evidence>
<protein>
    <submittedName>
        <fullName evidence="1">Uncharacterized protein</fullName>
    </submittedName>
</protein>
<comment type="caution">
    <text evidence="1">The sequence shown here is derived from an EMBL/GenBank/DDBJ whole genome shotgun (WGS) entry which is preliminary data.</text>
</comment>
<sequence>MNQINQGYILILSSSGKFQNRCAIFVKRPSVGNRLTAVGIGDKPKPVRPEDIQNHMVNRLPPYHSAYIVDLSVYHDSLTCSHLIYTPLRFAIGNVEVFGCKEFSMLVPEDDARLDQTVSCCQHP</sequence>
<dbReference type="Proteomes" id="UP000467841">
    <property type="component" value="Unassembled WGS sequence"/>
</dbReference>
<dbReference type="EMBL" id="CACVBM020000222">
    <property type="protein sequence ID" value="CAA7016431.1"/>
    <property type="molecule type" value="Genomic_DNA"/>
</dbReference>
<dbReference type="AlphaFoldDB" id="A0A6D2HM20"/>
<name>A0A6D2HM20_9BRAS</name>
<proteinExistence type="predicted"/>
<organism evidence="1 2">
    <name type="scientific">Microthlaspi erraticum</name>
    <dbReference type="NCBI Taxonomy" id="1685480"/>
    <lineage>
        <taxon>Eukaryota</taxon>
        <taxon>Viridiplantae</taxon>
        <taxon>Streptophyta</taxon>
        <taxon>Embryophyta</taxon>
        <taxon>Tracheophyta</taxon>
        <taxon>Spermatophyta</taxon>
        <taxon>Magnoliopsida</taxon>
        <taxon>eudicotyledons</taxon>
        <taxon>Gunneridae</taxon>
        <taxon>Pentapetalae</taxon>
        <taxon>rosids</taxon>
        <taxon>malvids</taxon>
        <taxon>Brassicales</taxon>
        <taxon>Brassicaceae</taxon>
        <taxon>Coluteocarpeae</taxon>
        <taxon>Microthlaspi</taxon>
    </lineage>
</organism>
<accession>A0A6D2HM20</accession>
<gene>
    <name evidence="1" type="ORF">MERR_LOCUS3666</name>
</gene>
<keyword evidence="2" id="KW-1185">Reference proteome</keyword>
<evidence type="ECO:0000313" key="2">
    <source>
        <dbReference type="Proteomes" id="UP000467841"/>
    </source>
</evidence>
<reference evidence="1" key="1">
    <citation type="submission" date="2020-01" db="EMBL/GenBank/DDBJ databases">
        <authorList>
            <person name="Mishra B."/>
        </authorList>
    </citation>
    <scope>NUCLEOTIDE SEQUENCE [LARGE SCALE GENOMIC DNA]</scope>
</reference>